<dbReference type="Pfam" id="PF04055">
    <property type="entry name" value="Radical_SAM"/>
    <property type="match status" value="1"/>
</dbReference>
<evidence type="ECO:0000256" key="6">
    <source>
        <dbReference type="ARBA" id="ARBA00023004"/>
    </source>
</evidence>
<dbReference type="CDD" id="cd01335">
    <property type="entry name" value="Radical_SAM"/>
    <property type="match status" value="1"/>
</dbReference>
<evidence type="ECO:0000256" key="4">
    <source>
        <dbReference type="ARBA" id="ARBA00022723"/>
    </source>
</evidence>
<comment type="caution">
    <text evidence="12">The sequence shown here is derived from an EMBL/GenBank/DDBJ whole genome shotgun (WGS) entry which is preliminary data.</text>
</comment>
<evidence type="ECO:0000259" key="11">
    <source>
        <dbReference type="PROSITE" id="PS51918"/>
    </source>
</evidence>
<dbReference type="GO" id="GO:0046872">
    <property type="term" value="F:metal ion binding"/>
    <property type="evidence" value="ECO:0007669"/>
    <property type="project" value="UniProtKB-KW"/>
</dbReference>
<keyword evidence="5" id="KW-0547">Nucleotide-binding</keyword>
<keyword evidence="4" id="KW-0479">Metal-binding</keyword>
<dbReference type="PANTHER" id="PTHR22960">
    <property type="entry name" value="MOLYBDOPTERIN COFACTOR SYNTHESIS PROTEIN A"/>
    <property type="match status" value="1"/>
</dbReference>
<dbReference type="SFLD" id="SFLDS00029">
    <property type="entry name" value="Radical_SAM"/>
    <property type="match status" value="1"/>
</dbReference>
<dbReference type="InterPro" id="IPR058240">
    <property type="entry name" value="rSAM_sf"/>
</dbReference>
<keyword evidence="13" id="KW-1185">Reference proteome</keyword>
<organism evidence="12 13">
    <name type="scientific">Hufsiella arboris</name>
    <dbReference type="NCBI Taxonomy" id="2695275"/>
    <lineage>
        <taxon>Bacteria</taxon>
        <taxon>Pseudomonadati</taxon>
        <taxon>Bacteroidota</taxon>
        <taxon>Sphingobacteriia</taxon>
        <taxon>Sphingobacteriales</taxon>
        <taxon>Sphingobacteriaceae</taxon>
        <taxon>Hufsiella</taxon>
    </lineage>
</organism>
<evidence type="ECO:0000256" key="9">
    <source>
        <dbReference type="ARBA" id="ARBA00023150"/>
    </source>
</evidence>
<evidence type="ECO:0000256" key="10">
    <source>
        <dbReference type="ARBA" id="ARBA00023239"/>
    </source>
</evidence>
<keyword evidence="9" id="KW-0501">Molybdenum cofactor biosynthesis</keyword>
<dbReference type="Proteomes" id="UP000466586">
    <property type="component" value="Unassembled WGS sequence"/>
</dbReference>
<accession>A0A7K1Y590</accession>
<dbReference type="Pfam" id="PF06463">
    <property type="entry name" value="Mob_synth_C"/>
    <property type="match status" value="1"/>
</dbReference>
<dbReference type="InterPro" id="IPR050105">
    <property type="entry name" value="MoCo_biosynth_MoaA/MoaC"/>
</dbReference>
<dbReference type="SFLD" id="SFLDG01386">
    <property type="entry name" value="main_SPASM_domain-containing"/>
    <property type="match status" value="1"/>
</dbReference>
<evidence type="ECO:0000256" key="1">
    <source>
        <dbReference type="ARBA" id="ARBA00001966"/>
    </source>
</evidence>
<keyword evidence="3" id="KW-0949">S-adenosyl-L-methionine</keyword>
<keyword evidence="6" id="KW-0408">Iron</keyword>
<evidence type="ECO:0000256" key="2">
    <source>
        <dbReference type="ARBA" id="ARBA00022485"/>
    </source>
</evidence>
<dbReference type="InterPro" id="IPR013785">
    <property type="entry name" value="Aldolase_TIM"/>
</dbReference>
<evidence type="ECO:0000313" key="13">
    <source>
        <dbReference type="Proteomes" id="UP000466586"/>
    </source>
</evidence>
<dbReference type="EMBL" id="WVHT01000001">
    <property type="protein sequence ID" value="MXV49756.1"/>
    <property type="molecule type" value="Genomic_DNA"/>
</dbReference>
<dbReference type="GO" id="GO:0005525">
    <property type="term" value="F:GTP binding"/>
    <property type="evidence" value="ECO:0007669"/>
    <property type="project" value="UniProtKB-KW"/>
</dbReference>
<dbReference type="AlphaFoldDB" id="A0A7K1Y590"/>
<gene>
    <name evidence="12" type="ORF">GS399_02145</name>
</gene>
<dbReference type="InterPro" id="IPR006638">
    <property type="entry name" value="Elp3/MiaA/NifB-like_rSAM"/>
</dbReference>
<dbReference type="InterPro" id="IPR010505">
    <property type="entry name" value="MoaA_twitch"/>
</dbReference>
<keyword evidence="8" id="KW-0342">GTP-binding</keyword>
<dbReference type="GO" id="GO:0061798">
    <property type="term" value="F:GTP 3',8'-cyclase activity"/>
    <property type="evidence" value="ECO:0007669"/>
    <property type="project" value="TreeGrafter"/>
</dbReference>
<dbReference type="InterPro" id="IPR040064">
    <property type="entry name" value="MoaA-like"/>
</dbReference>
<dbReference type="SUPFAM" id="SSF102114">
    <property type="entry name" value="Radical SAM enzymes"/>
    <property type="match status" value="1"/>
</dbReference>
<dbReference type="Gene3D" id="3.20.20.70">
    <property type="entry name" value="Aldolase class I"/>
    <property type="match status" value="1"/>
</dbReference>
<proteinExistence type="predicted"/>
<name>A0A7K1Y590_9SPHI</name>
<feature type="domain" description="Radical SAM core" evidence="11">
    <location>
        <begin position="7"/>
        <end position="232"/>
    </location>
</feature>
<reference evidence="12 13" key="1">
    <citation type="submission" date="2019-11" db="EMBL/GenBank/DDBJ databases">
        <title>Pedobacter sp. HMF7647 Genome sequencing and assembly.</title>
        <authorList>
            <person name="Kang H."/>
            <person name="Kim H."/>
            <person name="Joh K."/>
        </authorList>
    </citation>
    <scope>NUCLEOTIDE SEQUENCE [LARGE SCALE GENOMIC DNA]</scope>
    <source>
        <strain evidence="12 13">HMF7647</strain>
    </source>
</reference>
<dbReference type="SFLD" id="SFLDG01383">
    <property type="entry name" value="cyclic_pyranopterin_phosphate"/>
    <property type="match status" value="1"/>
</dbReference>
<dbReference type="GO" id="GO:0061799">
    <property type="term" value="F:cyclic pyranopterin monophosphate synthase activity"/>
    <property type="evidence" value="ECO:0007669"/>
    <property type="project" value="TreeGrafter"/>
</dbReference>
<keyword evidence="7" id="KW-0411">Iron-sulfur</keyword>
<sequence length="317" mass="35727">MMLLEDTFQRKFKTLRVSLLDVCNLACVYCTMGGDEQEKINRSPQQSASHFAKLIGKLHGHLNFETIRLTGGEPLLFREIIPLIKSLKNLGIPQIKMTSNGTLLKQKAADLKHAGLQCINVSLDAVEDAAFFKVSKRKNLKQTLDGIDSALDCGLDVKINSVIMRGMNDDQLLPLLDFAFERNIAIRFLEIMAMGHLYNQSEKYFFSQTDMLEKISMYYQITPMPRKSSSTANYWKTSHGNTFGIIANNSHPFCGDCNRLRMDSFGNLFGCLSSNHPISFSGDENDETLRQNLQLAMNQKQTFRFTGSDMSMLHIGG</sequence>
<dbReference type="PANTHER" id="PTHR22960:SF0">
    <property type="entry name" value="MOLYBDENUM COFACTOR BIOSYNTHESIS PROTEIN 1"/>
    <property type="match status" value="1"/>
</dbReference>
<dbReference type="InterPro" id="IPR007197">
    <property type="entry name" value="rSAM"/>
</dbReference>
<dbReference type="GO" id="GO:0051539">
    <property type="term" value="F:4 iron, 4 sulfur cluster binding"/>
    <property type="evidence" value="ECO:0007669"/>
    <property type="project" value="UniProtKB-KW"/>
</dbReference>
<evidence type="ECO:0000256" key="5">
    <source>
        <dbReference type="ARBA" id="ARBA00022741"/>
    </source>
</evidence>
<dbReference type="GO" id="GO:0006777">
    <property type="term" value="P:Mo-molybdopterin cofactor biosynthetic process"/>
    <property type="evidence" value="ECO:0007669"/>
    <property type="project" value="UniProtKB-KW"/>
</dbReference>
<comment type="cofactor">
    <cofactor evidence="1">
        <name>[4Fe-4S] cluster</name>
        <dbReference type="ChEBI" id="CHEBI:49883"/>
    </cofactor>
</comment>
<evidence type="ECO:0000256" key="8">
    <source>
        <dbReference type="ARBA" id="ARBA00023134"/>
    </source>
</evidence>
<keyword evidence="2" id="KW-0004">4Fe-4S</keyword>
<evidence type="ECO:0000256" key="7">
    <source>
        <dbReference type="ARBA" id="ARBA00023014"/>
    </source>
</evidence>
<dbReference type="PROSITE" id="PS51918">
    <property type="entry name" value="RADICAL_SAM"/>
    <property type="match status" value="1"/>
</dbReference>
<evidence type="ECO:0000313" key="12">
    <source>
        <dbReference type="EMBL" id="MXV49756.1"/>
    </source>
</evidence>
<dbReference type="SMART" id="SM00729">
    <property type="entry name" value="Elp3"/>
    <property type="match status" value="1"/>
</dbReference>
<keyword evidence="10" id="KW-0456">Lyase</keyword>
<dbReference type="SFLD" id="SFLDG01067">
    <property type="entry name" value="SPASM/twitch_domain_containing"/>
    <property type="match status" value="1"/>
</dbReference>
<protein>
    <submittedName>
        <fullName evidence="12">Radical SAM protein</fullName>
    </submittedName>
</protein>
<evidence type="ECO:0000256" key="3">
    <source>
        <dbReference type="ARBA" id="ARBA00022691"/>
    </source>
</evidence>